<feature type="region of interest" description="Disordered" evidence="1">
    <location>
        <begin position="1"/>
        <end position="70"/>
    </location>
</feature>
<dbReference type="KEGG" id="cci:CC1G_03434"/>
<gene>
    <name evidence="2" type="ORF">CC1G_03434</name>
</gene>
<organism evidence="2 3">
    <name type="scientific">Coprinopsis cinerea (strain Okayama-7 / 130 / ATCC MYA-4618 / FGSC 9003)</name>
    <name type="common">Inky cap fungus</name>
    <name type="synonym">Hormographiella aspergillata</name>
    <dbReference type="NCBI Taxonomy" id="240176"/>
    <lineage>
        <taxon>Eukaryota</taxon>
        <taxon>Fungi</taxon>
        <taxon>Dikarya</taxon>
        <taxon>Basidiomycota</taxon>
        <taxon>Agaricomycotina</taxon>
        <taxon>Agaricomycetes</taxon>
        <taxon>Agaricomycetidae</taxon>
        <taxon>Agaricales</taxon>
        <taxon>Agaricineae</taxon>
        <taxon>Psathyrellaceae</taxon>
        <taxon>Coprinopsis</taxon>
    </lineage>
</organism>
<feature type="compositionally biased region" description="Polar residues" evidence="1">
    <location>
        <begin position="23"/>
        <end position="34"/>
    </location>
</feature>
<dbReference type="InParanoid" id="A8NQQ3"/>
<reference evidence="2 3" key="1">
    <citation type="journal article" date="2010" name="Proc. Natl. Acad. Sci. U.S.A.">
        <title>Insights into evolution of multicellular fungi from the assembled chromosomes of the mushroom Coprinopsis cinerea (Coprinus cinereus).</title>
        <authorList>
            <person name="Stajich J.E."/>
            <person name="Wilke S.K."/>
            <person name="Ahren D."/>
            <person name="Au C.H."/>
            <person name="Birren B.W."/>
            <person name="Borodovsky M."/>
            <person name="Burns C."/>
            <person name="Canback B."/>
            <person name="Casselton L.A."/>
            <person name="Cheng C.K."/>
            <person name="Deng J."/>
            <person name="Dietrich F.S."/>
            <person name="Fargo D.C."/>
            <person name="Farman M.L."/>
            <person name="Gathman A.C."/>
            <person name="Goldberg J."/>
            <person name="Guigo R."/>
            <person name="Hoegger P.J."/>
            <person name="Hooker J.B."/>
            <person name="Huggins A."/>
            <person name="James T.Y."/>
            <person name="Kamada T."/>
            <person name="Kilaru S."/>
            <person name="Kodira C."/>
            <person name="Kues U."/>
            <person name="Kupfer D."/>
            <person name="Kwan H.S."/>
            <person name="Lomsadze A."/>
            <person name="Li W."/>
            <person name="Lilly W.W."/>
            <person name="Ma L.J."/>
            <person name="Mackey A.J."/>
            <person name="Manning G."/>
            <person name="Martin F."/>
            <person name="Muraguchi H."/>
            <person name="Natvig D.O."/>
            <person name="Palmerini H."/>
            <person name="Ramesh M.A."/>
            <person name="Rehmeyer C.J."/>
            <person name="Roe B.A."/>
            <person name="Shenoy N."/>
            <person name="Stanke M."/>
            <person name="Ter-Hovhannisyan V."/>
            <person name="Tunlid A."/>
            <person name="Velagapudi R."/>
            <person name="Vision T.J."/>
            <person name="Zeng Q."/>
            <person name="Zolan M.E."/>
            <person name="Pukkila P.J."/>
        </authorList>
    </citation>
    <scope>NUCLEOTIDE SEQUENCE [LARGE SCALE GENOMIC DNA]</scope>
    <source>
        <strain evidence="3">Okayama-7 / 130 / ATCC MYA-4618 / FGSC 9003</strain>
    </source>
</reference>
<feature type="compositionally biased region" description="Gly residues" evidence="1">
    <location>
        <begin position="43"/>
        <end position="61"/>
    </location>
</feature>
<dbReference type="eggNOG" id="ENOG502SBJ3">
    <property type="taxonomic scope" value="Eukaryota"/>
</dbReference>
<dbReference type="STRING" id="240176.A8NQQ3"/>
<dbReference type="OrthoDB" id="2100128at2759"/>
<sequence>MDRGRGGRGRGNAWRNNSRGYHNGQSNTRNSNPQRPHDDQHQGSGGRGRGRGRGGIGGGFSRGNFKTPMPSRMELMASVSRSSGLERDGDDLKNYNIQQEYREFIQGKLDGFSKRYPLEIRSADKQRIEAQENLLILFTPRRRLRLKTTRRVRSGGLRNILLSFHHLQLGKADSGCDEPSGSRDIRIRHLSQATVSPYDRPIPAISPRRVVPFANNVPPSPSLYLG</sequence>
<protein>
    <submittedName>
        <fullName evidence="2">Uncharacterized protein</fullName>
    </submittedName>
</protein>
<comment type="caution">
    <text evidence="2">The sequence shown here is derived from an EMBL/GenBank/DDBJ whole genome shotgun (WGS) entry which is preliminary data.</text>
</comment>
<accession>A8NQQ3</accession>
<dbReference type="HOGENOM" id="CLU_1224713_0_0_1"/>
<dbReference type="RefSeq" id="XP_001835652.2">
    <property type="nucleotide sequence ID" value="XM_001835600.2"/>
</dbReference>
<dbReference type="Proteomes" id="UP000001861">
    <property type="component" value="Unassembled WGS sequence"/>
</dbReference>
<evidence type="ECO:0000256" key="1">
    <source>
        <dbReference type="SAM" id="MobiDB-lite"/>
    </source>
</evidence>
<dbReference type="AlphaFoldDB" id="A8NQQ3"/>
<evidence type="ECO:0000313" key="2">
    <source>
        <dbReference type="EMBL" id="EAU86223.2"/>
    </source>
</evidence>
<dbReference type="VEuPathDB" id="FungiDB:CC1G_03434"/>
<feature type="compositionally biased region" description="Low complexity" evidence="1">
    <location>
        <begin position="11"/>
        <end position="20"/>
    </location>
</feature>
<evidence type="ECO:0000313" key="3">
    <source>
        <dbReference type="Proteomes" id="UP000001861"/>
    </source>
</evidence>
<name>A8NQQ3_COPC7</name>
<dbReference type="GeneID" id="6012187"/>
<dbReference type="EMBL" id="AACS02000008">
    <property type="protein sequence ID" value="EAU86223.2"/>
    <property type="molecule type" value="Genomic_DNA"/>
</dbReference>
<proteinExistence type="predicted"/>
<keyword evidence="3" id="KW-1185">Reference proteome</keyword>